<evidence type="ECO:0000256" key="1">
    <source>
        <dbReference type="SAM" id="MobiDB-lite"/>
    </source>
</evidence>
<organism evidence="2 3">
    <name type="scientific">Luedemannella helvata</name>
    <dbReference type="NCBI Taxonomy" id="349315"/>
    <lineage>
        <taxon>Bacteria</taxon>
        <taxon>Bacillati</taxon>
        <taxon>Actinomycetota</taxon>
        <taxon>Actinomycetes</taxon>
        <taxon>Micromonosporales</taxon>
        <taxon>Micromonosporaceae</taxon>
        <taxon>Luedemannella</taxon>
    </lineage>
</organism>
<accession>A0ABP4VZ78</accession>
<dbReference type="Proteomes" id="UP001500655">
    <property type="component" value="Unassembled WGS sequence"/>
</dbReference>
<protein>
    <submittedName>
        <fullName evidence="2">Uncharacterized protein</fullName>
    </submittedName>
</protein>
<feature type="compositionally biased region" description="Polar residues" evidence="1">
    <location>
        <begin position="75"/>
        <end position="84"/>
    </location>
</feature>
<gene>
    <name evidence="2" type="ORF">GCM10009681_08630</name>
</gene>
<keyword evidence="3" id="KW-1185">Reference proteome</keyword>
<feature type="region of interest" description="Disordered" evidence="1">
    <location>
        <begin position="48"/>
        <end position="90"/>
    </location>
</feature>
<dbReference type="EMBL" id="BAAALS010000003">
    <property type="protein sequence ID" value="GAA1740031.1"/>
    <property type="molecule type" value="Genomic_DNA"/>
</dbReference>
<reference evidence="3" key="1">
    <citation type="journal article" date="2019" name="Int. J. Syst. Evol. Microbiol.">
        <title>The Global Catalogue of Microorganisms (GCM) 10K type strain sequencing project: providing services to taxonomists for standard genome sequencing and annotation.</title>
        <authorList>
            <consortium name="The Broad Institute Genomics Platform"/>
            <consortium name="The Broad Institute Genome Sequencing Center for Infectious Disease"/>
            <person name="Wu L."/>
            <person name="Ma J."/>
        </authorList>
    </citation>
    <scope>NUCLEOTIDE SEQUENCE [LARGE SCALE GENOMIC DNA]</scope>
    <source>
        <strain evidence="3">JCM 13249</strain>
    </source>
</reference>
<sequence length="90" mass="9474">MGTSSTTGDLPHSYSRAARIMVTDYLPVVTEDPSQPAPVMAAVPVMPATGSSSRPNAQPLRFIYRNGRDPGGGTWSAQRSTRGTRTGPGL</sequence>
<comment type="caution">
    <text evidence="2">The sequence shown here is derived from an EMBL/GenBank/DDBJ whole genome shotgun (WGS) entry which is preliminary data.</text>
</comment>
<evidence type="ECO:0000313" key="3">
    <source>
        <dbReference type="Proteomes" id="UP001500655"/>
    </source>
</evidence>
<name>A0ABP4VZ78_9ACTN</name>
<proteinExistence type="predicted"/>
<evidence type="ECO:0000313" key="2">
    <source>
        <dbReference type="EMBL" id="GAA1740031.1"/>
    </source>
</evidence>